<dbReference type="PANTHER" id="PTHR42851:SF9">
    <property type="entry name" value="KETOSE-BISPHOSPHATE ALDOLASE CLASS-II FAMILY PROTEIN"/>
    <property type="match status" value="1"/>
</dbReference>
<dbReference type="PANTHER" id="PTHR42851">
    <property type="entry name" value="ALDOLASE-RELATED"/>
    <property type="match status" value="1"/>
</dbReference>
<feature type="domain" description="PWWP" evidence="1">
    <location>
        <begin position="13"/>
        <end position="72"/>
    </location>
</feature>
<keyword evidence="2" id="KW-1185">Reference proteome</keyword>
<evidence type="ECO:0000313" key="3">
    <source>
        <dbReference type="RefSeq" id="XP_013792472.1"/>
    </source>
</evidence>
<name>A0ABM1C183_LIMPO</name>
<dbReference type="InterPro" id="IPR000313">
    <property type="entry name" value="PWWP_dom"/>
</dbReference>
<dbReference type="RefSeq" id="XP_013792472.1">
    <property type="nucleotide sequence ID" value="XM_013937018.1"/>
</dbReference>
<dbReference type="SMART" id="SM00293">
    <property type="entry name" value="PWWP"/>
    <property type="match status" value="1"/>
</dbReference>
<dbReference type="InterPro" id="IPR053063">
    <property type="entry name" value="PWWP_domain_containing_PDP"/>
</dbReference>
<dbReference type="CDD" id="cd05836">
    <property type="entry name" value="PWWP_GLYR1"/>
    <property type="match status" value="1"/>
</dbReference>
<sequence length="170" mass="19454">MAEFPDVVSKFSIGDPVWAKMKGFFPWPGKVVSPTKDVKRPALKKSMHCVYFFGTKNYAWVLEEHIKPYLEFKEMHTQKSKSSSFKEAVETADDYVKSLPEKAVRTSELPSIEEEIATIFPDGTKKAEKPHRDYSRTPFLGRTKVCLTLLAHYVCLNIELTIFAIICSKK</sequence>
<dbReference type="InterPro" id="IPR035501">
    <property type="entry name" value="GLYR1_PWWP"/>
</dbReference>
<accession>A0ABM1C183</accession>
<reference evidence="3" key="1">
    <citation type="submission" date="2025-08" db="UniProtKB">
        <authorList>
            <consortium name="RefSeq"/>
        </authorList>
    </citation>
    <scope>IDENTIFICATION</scope>
    <source>
        <tissue evidence="3">Muscle</tissue>
    </source>
</reference>
<dbReference type="Pfam" id="PF00855">
    <property type="entry name" value="PWWP"/>
    <property type="match status" value="1"/>
</dbReference>
<proteinExistence type="predicted"/>
<dbReference type="GeneID" id="106476360"/>
<dbReference type="SUPFAM" id="SSF63748">
    <property type="entry name" value="Tudor/PWWP/MBT"/>
    <property type="match status" value="1"/>
</dbReference>
<dbReference type="PROSITE" id="PS50812">
    <property type="entry name" value="PWWP"/>
    <property type="match status" value="1"/>
</dbReference>
<gene>
    <name evidence="3" type="primary">LOC106476360</name>
</gene>
<evidence type="ECO:0000259" key="1">
    <source>
        <dbReference type="PROSITE" id="PS50812"/>
    </source>
</evidence>
<evidence type="ECO:0000313" key="2">
    <source>
        <dbReference type="Proteomes" id="UP000694941"/>
    </source>
</evidence>
<dbReference type="Proteomes" id="UP000694941">
    <property type="component" value="Unplaced"/>
</dbReference>
<organism evidence="2 3">
    <name type="scientific">Limulus polyphemus</name>
    <name type="common">Atlantic horseshoe crab</name>
    <dbReference type="NCBI Taxonomy" id="6850"/>
    <lineage>
        <taxon>Eukaryota</taxon>
        <taxon>Metazoa</taxon>
        <taxon>Ecdysozoa</taxon>
        <taxon>Arthropoda</taxon>
        <taxon>Chelicerata</taxon>
        <taxon>Merostomata</taxon>
        <taxon>Xiphosura</taxon>
        <taxon>Limulidae</taxon>
        <taxon>Limulus</taxon>
    </lineage>
</organism>
<dbReference type="Gene3D" id="2.30.30.140">
    <property type="match status" value="1"/>
</dbReference>
<protein>
    <submittedName>
        <fullName evidence="3">Oxidoreductase GLYR1 homolog isoform X1</fullName>
    </submittedName>
</protein>